<dbReference type="OrthoDB" id="250531at2"/>
<dbReference type="GO" id="GO:0004335">
    <property type="term" value="F:galactokinase activity"/>
    <property type="evidence" value="ECO:0007669"/>
    <property type="project" value="UniProtKB-UniRule"/>
</dbReference>
<comment type="subcellular location">
    <subcellularLocation>
        <location evidence="11">Cytoplasm</location>
    </subcellularLocation>
</comment>
<dbReference type="NCBIfam" id="TIGR00131">
    <property type="entry name" value="gal_kin"/>
    <property type="match status" value="1"/>
</dbReference>
<dbReference type="Pfam" id="PF10509">
    <property type="entry name" value="GalKase_gal_bdg"/>
    <property type="match status" value="1"/>
</dbReference>
<evidence type="ECO:0000256" key="8">
    <source>
        <dbReference type="ARBA" id="ARBA00022842"/>
    </source>
</evidence>
<evidence type="ECO:0000256" key="7">
    <source>
        <dbReference type="ARBA" id="ARBA00022840"/>
    </source>
</evidence>
<dbReference type="PANTHER" id="PTHR10457:SF7">
    <property type="entry name" value="GALACTOKINASE-RELATED"/>
    <property type="match status" value="1"/>
</dbReference>
<evidence type="ECO:0000256" key="9">
    <source>
        <dbReference type="ARBA" id="ARBA00023144"/>
    </source>
</evidence>
<keyword evidence="2 11" id="KW-0963">Cytoplasm</keyword>
<dbReference type="Gene3D" id="3.30.230.10">
    <property type="match status" value="1"/>
</dbReference>
<feature type="domain" description="GHMP kinase C-terminal" evidence="14">
    <location>
        <begin position="284"/>
        <end position="365"/>
    </location>
</feature>
<keyword evidence="4 11" id="KW-0479">Metal-binding</keyword>
<keyword evidence="6 11" id="KW-0418">Kinase</keyword>
<dbReference type="AlphaFoldDB" id="A0A366Y4K8"/>
<dbReference type="InterPro" id="IPR020568">
    <property type="entry name" value="Ribosomal_Su5_D2-typ_SF"/>
</dbReference>
<feature type="binding site" evidence="11">
    <location>
        <position position="68"/>
    </location>
    <ligand>
        <name>ATP</name>
        <dbReference type="ChEBI" id="CHEBI:30616"/>
    </ligand>
</feature>
<feature type="binding site" evidence="11">
    <location>
        <position position="160"/>
    </location>
    <ligand>
        <name>Mg(2+)</name>
        <dbReference type="ChEBI" id="CHEBI:18420"/>
    </ligand>
</feature>
<evidence type="ECO:0000256" key="1">
    <source>
        <dbReference type="ARBA" id="ARBA00006566"/>
    </source>
</evidence>
<dbReference type="InterPro" id="IPR019741">
    <property type="entry name" value="Galactokinase_CS"/>
</dbReference>
<dbReference type="InterPro" id="IPR006206">
    <property type="entry name" value="Mevalonate/galactokinase"/>
</dbReference>
<dbReference type="FunFam" id="3.30.230.10:FF:000017">
    <property type="entry name" value="Galactokinase"/>
    <property type="match status" value="1"/>
</dbReference>
<evidence type="ECO:0000256" key="2">
    <source>
        <dbReference type="ARBA" id="ARBA00022490"/>
    </source>
</evidence>
<evidence type="ECO:0000256" key="5">
    <source>
        <dbReference type="ARBA" id="ARBA00022741"/>
    </source>
</evidence>
<gene>
    <name evidence="11" type="primary">galK</name>
    <name evidence="16" type="ORF">DS031_00805</name>
</gene>
<keyword evidence="5 11" id="KW-0547">Nucleotide-binding</keyword>
<dbReference type="GO" id="GO:0000287">
    <property type="term" value="F:magnesium ion binding"/>
    <property type="evidence" value="ECO:0007669"/>
    <property type="project" value="UniProtKB-UniRule"/>
</dbReference>
<dbReference type="GO" id="GO:0005829">
    <property type="term" value="C:cytosol"/>
    <property type="evidence" value="ECO:0007669"/>
    <property type="project" value="TreeGrafter"/>
</dbReference>
<dbReference type="Pfam" id="PF00288">
    <property type="entry name" value="GHMP_kinases_N"/>
    <property type="match status" value="1"/>
</dbReference>
<evidence type="ECO:0000256" key="6">
    <source>
        <dbReference type="ARBA" id="ARBA00022777"/>
    </source>
</evidence>
<dbReference type="GO" id="GO:0005524">
    <property type="term" value="F:ATP binding"/>
    <property type="evidence" value="ECO:0007669"/>
    <property type="project" value="UniProtKB-UniRule"/>
</dbReference>
<dbReference type="PRINTS" id="PR00473">
    <property type="entry name" value="GALCTOKINASE"/>
</dbReference>
<keyword evidence="9 11" id="KW-0299">Galactose metabolism</keyword>
<comment type="similarity">
    <text evidence="1 11">Belongs to the GHMP kinase family. GalK subfamily.</text>
</comment>
<dbReference type="UniPathway" id="UPA00214"/>
<comment type="caution">
    <text evidence="16">The sequence shown here is derived from an EMBL/GenBank/DDBJ whole genome shotgun (WGS) entry which is preliminary data.</text>
</comment>
<dbReference type="InterPro" id="IPR000705">
    <property type="entry name" value="Galactokinase"/>
</dbReference>
<keyword evidence="3 11" id="KW-0808">Transferase</keyword>
<comment type="pathway">
    <text evidence="11">Carbohydrate metabolism; galactose metabolism.</text>
</comment>
<protein>
    <recommendedName>
        <fullName evidence="11 12">Galactokinase</fullName>
        <ecNumber evidence="11 12">2.7.1.6</ecNumber>
    </recommendedName>
    <alternativeName>
        <fullName evidence="11">Galactose kinase</fullName>
    </alternativeName>
</protein>
<dbReference type="InterPro" id="IPR013750">
    <property type="entry name" value="GHMP_kinase_C_dom"/>
</dbReference>
<sequence>MEQRLIKEFLARFSESAEKIRIFFAPGRVNLIGEHTDYNGGYVFPAALTMGTYMVVRPRKDKMFYLGSTNFEQKVSFSLEELVYKEEDDWGNYPKGIIKELAALNVNLTGADILYHGTLPNGAGLSSSASIGMTTAYGLTELFNHSIKRVDLALAVQRMENTFIGVNSGIMDQFAVGFGEKDHALFLNCATLETEKVRLALPNYKIVITNTNKRRGLADSKYNERRDECEEGLKTAQTVYSSLQNLSELTVEMFNEIESKFESDIIKRRVRHIVTENERVVKAKEALNHSNLREFGELMKASHESLQFDYEVTGKELDVLFMLQRQVEGCVGTRMTGAGFGGCTVSIVREDAVKTFKDSVKEDYEKQTGLTPTFYICDIGDGVKELKGVIV</sequence>
<dbReference type="RefSeq" id="WP_113804029.1">
    <property type="nucleotide sequence ID" value="NZ_QOCW01000001.1"/>
</dbReference>
<evidence type="ECO:0000256" key="11">
    <source>
        <dbReference type="HAMAP-Rule" id="MF_00246"/>
    </source>
</evidence>
<feature type="site" description="Transition state stabilizer" evidence="11">
    <location>
        <position position="28"/>
    </location>
</feature>
<dbReference type="EC" id="2.7.1.6" evidence="11 12"/>
<accession>A0A366Y4K8</accession>
<evidence type="ECO:0000256" key="10">
    <source>
        <dbReference type="ARBA" id="ARBA00023277"/>
    </source>
</evidence>
<dbReference type="Gene3D" id="3.30.70.890">
    <property type="entry name" value="GHMP kinase, C-terminal domain"/>
    <property type="match status" value="1"/>
</dbReference>
<feature type="binding site" evidence="11">
    <location>
        <begin position="34"/>
        <end position="37"/>
    </location>
    <ligand>
        <name>substrate</name>
    </ligand>
</feature>
<keyword evidence="10 11" id="KW-0119">Carbohydrate metabolism</keyword>
<dbReference type="PROSITE" id="PS00627">
    <property type="entry name" value="GHMP_KINASES_ATP"/>
    <property type="match status" value="1"/>
</dbReference>
<dbReference type="GO" id="GO:0006012">
    <property type="term" value="P:galactose metabolic process"/>
    <property type="evidence" value="ECO:0007669"/>
    <property type="project" value="UniProtKB-UniRule"/>
</dbReference>
<dbReference type="InterPro" id="IPR006203">
    <property type="entry name" value="GHMP_knse_ATP-bd_CS"/>
</dbReference>
<dbReference type="SUPFAM" id="SSF55060">
    <property type="entry name" value="GHMP Kinase, C-terminal domain"/>
    <property type="match status" value="1"/>
</dbReference>
<proteinExistence type="inferred from homology"/>
<evidence type="ECO:0000313" key="17">
    <source>
        <dbReference type="Proteomes" id="UP000253314"/>
    </source>
</evidence>
<evidence type="ECO:0000256" key="12">
    <source>
        <dbReference type="NCBIfam" id="TIGR00131"/>
    </source>
</evidence>
<name>A0A366Y4K8_9BACI</name>
<keyword evidence="17" id="KW-1185">Reference proteome</keyword>
<dbReference type="InterPro" id="IPR006204">
    <property type="entry name" value="GHMP_kinase_N_dom"/>
</dbReference>
<comment type="function">
    <text evidence="11">Catalyzes the transfer of the gamma-phosphate of ATP to D-galactose to form alpha-D-galactose-1-phosphate (Gal-1-P).</text>
</comment>
<dbReference type="InterPro" id="IPR014721">
    <property type="entry name" value="Ribsml_uS5_D2-typ_fold_subgr"/>
</dbReference>
<dbReference type="EMBL" id="QOCW01000001">
    <property type="protein sequence ID" value="RBW71324.1"/>
    <property type="molecule type" value="Genomic_DNA"/>
</dbReference>
<evidence type="ECO:0000259" key="15">
    <source>
        <dbReference type="Pfam" id="PF10509"/>
    </source>
</evidence>
<dbReference type="InterPro" id="IPR036554">
    <property type="entry name" value="GHMP_kinase_C_sf"/>
</dbReference>
<dbReference type="NCBIfam" id="NF003705">
    <property type="entry name" value="PRK05322.1"/>
    <property type="match status" value="1"/>
</dbReference>
<organism evidence="16 17">
    <name type="scientific">Bacillus taeanensis</name>
    <dbReference type="NCBI Taxonomy" id="273032"/>
    <lineage>
        <taxon>Bacteria</taxon>
        <taxon>Bacillati</taxon>
        <taxon>Bacillota</taxon>
        <taxon>Bacilli</taxon>
        <taxon>Bacillales</taxon>
        <taxon>Bacillaceae</taxon>
        <taxon>Bacillus</taxon>
    </lineage>
</organism>
<keyword evidence="7 11" id="KW-0067">ATP-binding</keyword>
<evidence type="ECO:0000256" key="4">
    <source>
        <dbReference type="ARBA" id="ARBA00022723"/>
    </source>
</evidence>
<dbReference type="PIRSF" id="PIRSF000530">
    <property type="entry name" value="Galactokinase"/>
    <property type="match status" value="1"/>
</dbReference>
<feature type="binding site" evidence="11">
    <location>
        <position position="222"/>
    </location>
    <ligand>
        <name>substrate</name>
    </ligand>
</feature>
<evidence type="ECO:0000259" key="14">
    <source>
        <dbReference type="Pfam" id="PF08544"/>
    </source>
</evidence>
<keyword evidence="8 11" id="KW-0460">Magnesium</keyword>
<feature type="binding site" evidence="11">
    <location>
        <begin position="122"/>
        <end position="128"/>
    </location>
    <ligand>
        <name>ATP</name>
        <dbReference type="ChEBI" id="CHEBI:30616"/>
    </ligand>
</feature>
<dbReference type="Proteomes" id="UP000253314">
    <property type="component" value="Unassembled WGS sequence"/>
</dbReference>
<dbReference type="FunFam" id="3.30.70.890:FF:000001">
    <property type="entry name" value="Galactokinase"/>
    <property type="match status" value="1"/>
</dbReference>
<comment type="catalytic activity">
    <reaction evidence="11">
        <text>alpha-D-galactose + ATP = alpha-D-galactose 1-phosphate + ADP + H(+)</text>
        <dbReference type="Rhea" id="RHEA:13553"/>
        <dbReference type="ChEBI" id="CHEBI:15378"/>
        <dbReference type="ChEBI" id="CHEBI:28061"/>
        <dbReference type="ChEBI" id="CHEBI:30616"/>
        <dbReference type="ChEBI" id="CHEBI:58336"/>
        <dbReference type="ChEBI" id="CHEBI:456216"/>
        <dbReference type="EC" id="2.7.1.6"/>
    </reaction>
</comment>
<dbReference type="PANTHER" id="PTHR10457">
    <property type="entry name" value="MEVALONATE KINASE/GALACTOKINASE"/>
    <property type="match status" value="1"/>
</dbReference>
<dbReference type="PRINTS" id="PR00959">
    <property type="entry name" value="MEVGALKINASE"/>
</dbReference>
<feature type="domain" description="GHMP kinase N-terminal" evidence="13">
    <location>
        <begin position="92"/>
        <end position="179"/>
    </location>
</feature>
<feature type="binding site" evidence="11">
    <location>
        <position position="128"/>
    </location>
    <ligand>
        <name>Mg(2+)</name>
        <dbReference type="ChEBI" id="CHEBI:18420"/>
    </ligand>
</feature>
<dbReference type="InterPro" id="IPR019539">
    <property type="entry name" value="GalKase_N"/>
</dbReference>
<evidence type="ECO:0000259" key="13">
    <source>
        <dbReference type="Pfam" id="PF00288"/>
    </source>
</evidence>
<dbReference type="PROSITE" id="PS00106">
    <property type="entry name" value="GALACTOKINASE"/>
    <property type="match status" value="1"/>
</dbReference>
<dbReference type="InterPro" id="IPR022963">
    <property type="entry name" value="Galactokinase_bac"/>
</dbReference>
<feature type="domain" description="Galactokinase N-terminal" evidence="15">
    <location>
        <begin position="7"/>
        <end position="58"/>
    </location>
</feature>
<dbReference type="Pfam" id="PF08544">
    <property type="entry name" value="GHMP_kinases_C"/>
    <property type="match status" value="1"/>
</dbReference>
<feature type="active site" description="Proton acceptor" evidence="11">
    <location>
        <position position="172"/>
    </location>
</feature>
<dbReference type="SUPFAM" id="SSF54211">
    <property type="entry name" value="Ribosomal protein S5 domain 2-like"/>
    <property type="match status" value="1"/>
</dbReference>
<evidence type="ECO:0000313" key="16">
    <source>
        <dbReference type="EMBL" id="RBW71324.1"/>
    </source>
</evidence>
<reference evidence="16 17" key="1">
    <citation type="submission" date="2018-07" db="EMBL/GenBank/DDBJ databases">
        <title>Lottiidibacillus patelloidae gen. nov., sp. nov., isolated from the intestinal tract of a marine limpet and the reclassification of B. taeanensis BH030017T, B. algicola KMM 3737T and B. hwajinpoensis SW-72T as genus Lottiidibacillus.</title>
        <authorList>
            <person name="Liu R."/>
            <person name="Huang Z."/>
        </authorList>
    </citation>
    <scope>NUCLEOTIDE SEQUENCE [LARGE SCALE GENOMIC DNA]</scope>
    <source>
        <strain evidence="16 17">BH030017</strain>
    </source>
</reference>
<evidence type="ECO:0000256" key="3">
    <source>
        <dbReference type="ARBA" id="ARBA00022679"/>
    </source>
</evidence>
<dbReference type="HAMAP" id="MF_00246">
    <property type="entry name" value="Galactokinase"/>
    <property type="match status" value="1"/>
</dbReference>